<evidence type="ECO:0000313" key="4">
    <source>
        <dbReference type="Proteomes" id="UP000324897"/>
    </source>
</evidence>
<gene>
    <name evidence="3" type="ORF">EJB05_07466</name>
</gene>
<dbReference type="EMBL" id="RWGY01000004">
    <property type="protein sequence ID" value="TVU47852.1"/>
    <property type="molecule type" value="Genomic_DNA"/>
</dbReference>
<dbReference type="PROSITE" id="PS51257">
    <property type="entry name" value="PROKAR_LIPOPROTEIN"/>
    <property type="match status" value="1"/>
</dbReference>
<evidence type="ECO:0000256" key="1">
    <source>
        <dbReference type="ARBA" id="ARBA00022729"/>
    </source>
</evidence>
<dbReference type="PANTHER" id="PTHR33184">
    <property type="entry name" value="PROTEIN TAPETUM DETERMINANT 1-LIKE-RELATED"/>
    <property type="match status" value="1"/>
</dbReference>
<feature type="chain" id="PRO_5023876868" description="MD-2-related lipid-recognition domain-containing protein" evidence="2">
    <location>
        <begin position="27"/>
        <end position="163"/>
    </location>
</feature>
<dbReference type="AlphaFoldDB" id="A0A5J9WGN9"/>
<dbReference type="GO" id="GO:0001709">
    <property type="term" value="P:cell fate determination"/>
    <property type="evidence" value="ECO:0007669"/>
    <property type="project" value="TreeGrafter"/>
</dbReference>
<dbReference type="PANTHER" id="PTHR33184:SF75">
    <property type="entry name" value="TPD1 PROTEIN HOMOLOG 1B"/>
    <property type="match status" value="1"/>
</dbReference>
<feature type="signal peptide" evidence="2">
    <location>
        <begin position="1"/>
        <end position="26"/>
    </location>
</feature>
<protein>
    <recommendedName>
        <fullName evidence="5">MD-2-related lipid-recognition domain-containing protein</fullName>
    </recommendedName>
</protein>
<keyword evidence="4" id="KW-1185">Reference proteome</keyword>
<evidence type="ECO:0000256" key="2">
    <source>
        <dbReference type="SAM" id="SignalP"/>
    </source>
</evidence>
<dbReference type="Proteomes" id="UP000324897">
    <property type="component" value="Chromosome 5"/>
</dbReference>
<dbReference type="InterPro" id="IPR040361">
    <property type="entry name" value="TPD1"/>
</dbReference>
<name>A0A5J9WGN9_9POAL</name>
<comment type="caution">
    <text evidence="3">The sequence shown here is derived from an EMBL/GenBank/DDBJ whole genome shotgun (WGS) entry which is preliminary data.</text>
</comment>
<organism evidence="3 4">
    <name type="scientific">Eragrostis curvula</name>
    <name type="common">weeping love grass</name>
    <dbReference type="NCBI Taxonomy" id="38414"/>
    <lineage>
        <taxon>Eukaryota</taxon>
        <taxon>Viridiplantae</taxon>
        <taxon>Streptophyta</taxon>
        <taxon>Embryophyta</taxon>
        <taxon>Tracheophyta</taxon>
        <taxon>Spermatophyta</taxon>
        <taxon>Magnoliopsida</taxon>
        <taxon>Liliopsida</taxon>
        <taxon>Poales</taxon>
        <taxon>Poaceae</taxon>
        <taxon>PACMAD clade</taxon>
        <taxon>Chloridoideae</taxon>
        <taxon>Eragrostideae</taxon>
        <taxon>Eragrostidinae</taxon>
        <taxon>Eragrostis</taxon>
    </lineage>
</organism>
<dbReference type="Gramene" id="TVU47852">
    <property type="protein sequence ID" value="TVU47852"/>
    <property type="gene ID" value="EJB05_07466"/>
</dbReference>
<accession>A0A5J9WGN9</accession>
<sequence length="163" mass="17154">MGRFQRGTAAVVVVSLLLFLACDVSGNPSSSAASKVGHHAPAHIRKLLGTSKVTLSDCDNYVVVVSQDDEGPVPGPPGLHHFHVTISNEDTELTVCDVHISCGDLLIDGSVPVDPFDFRLTSPGNCIVKNGDAMAPGDTINFDYSSYAPIPFEVISFSCCPPA</sequence>
<evidence type="ECO:0000313" key="3">
    <source>
        <dbReference type="EMBL" id="TVU47852.1"/>
    </source>
</evidence>
<reference evidence="3 4" key="1">
    <citation type="journal article" date="2019" name="Sci. Rep.">
        <title>A high-quality genome of Eragrostis curvula grass provides insights into Poaceae evolution and supports new strategies to enhance forage quality.</title>
        <authorList>
            <person name="Carballo J."/>
            <person name="Santos B.A.C.M."/>
            <person name="Zappacosta D."/>
            <person name="Garbus I."/>
            <person name="Selva J.P."/>
            <person name="Gallo C.A."/>
            <person name="Diaz A."/>
            <person name="Albertini E."/>
            <person name="Caccamo M."/>
            <person name="Echenique V."/>
        </authorList>
    </citation>
    <scope>NUCLEOTIDE SEQUENCE [LARGE SCALE GENOMIC DNA]</scope>
    <source>
        <strain evidence="4">cv. Victoria</strain>
        <tissue evidence="3">Leaf</tissue>
    </source>
</reference>
<proteinExistence type="predicted"/>
<evidence type="ECO:0008006" key="5">
    <source>
        <dbReference type="Google" id="ProtNLM"/>
    </source>
</evidence>
<keyword evidence="1 2" id="KW-0732">Signal</keyword>
<dbReference type="Pfam" id="PF24068">
    <property type="entry name" value="TPD1_C"/>
    <property type="match status" value="1"/>
</dbReference>